<sequence length="274" mass="30584">MSVKLVAVDMDGTFLNASKNYNRERFQQQYLAMREQGIRFVVASGNQFWQLLSFFPQIAGEISFVAENGACVVSEGEEIYCGHIPQSLVVSILSELEPFSDIYTVVCGKQTAWLHQRAPEKVVALMSRHYHRLQRYQSVDEIGDDIFKIALTLEDTRIPQLKAHLSQALNGDLTPVTSGFGFVDLIIPGIHKAHGLKILQQRWGIADEEVMAIGDSGNDREMLLQAGYSFSMANASEEIRQAARYQAGDHNDEAVLDVIDDMLNGVYPFSVSAH</sequence>
<evidence type="ECO:0000313" key="4">
    <source>
        <dbReference type="Proteomes" id="UP001195624"/>
    </source>
</evidence>
<evidence type="ECO:0000313" key="3">
    <source>
        <dbReference type="EMBL" id="MBP2168210.1"/>
    </source>
</evidence>
<proteinExistence type="predicted"/>
<dbReference type="PANTHER" id="PTHR10000">
    <property type="entry name" value="PHOSPHOSERINE PHOSPHATASE"/>
    <property type="match status" value="1"/>
</dbReference>
<dbReference type="Gene3D" id="3.40.50.1000">
    <property type="entry name" value="HAD superfamily/HAD-like"/>
    <property type="match status" value="1"/>
</dbReference>
<dbReference type="Proteomes" id="UP001195624">
    <property type="component" value="Unassembled WGS sequence"/>
</dbReference>
<protein>
    <submittedName>
        <fullName evidence="3">Cof subfamily protein (Haloacid dehalogenase superfamily)</fullName>
    </submittedName>
</protein>
<accession>A0ABS4P6J1</accession>
<dbReference type="InterPro" id="IPR023214">
    <property type="entry name" value="HAD_sf"/>
</dbReference>
<keyword evidence="4" id="KW-1185">Reference proteome</keyword>
<dbReference type="NCBIfam" id="TIGR00099">
    <property type="entry name" value="Cof-subfamily"/>
    <property type="match status" value="1"/>
</dbReference>
<reference evidence="4" key="1">
    <citation type="submission" date="2023-07" db="EMBL/GenBank/DDBJ databases">
        <title>Genome mining of underrepresented organisms for secondary metabolites.</title>
        <authorList>
            <person name="D'Agostino P.M."/>
        </authorList>
    </citation>
    <scope>NUCLEOTIDE SEQUENCE [LARGE SCALE GENOMIC DNA]</scope>
    <source>
        <strain evidence="4">WS4403</strain>
    </source>
</reference>
<keyword evidence="1" id="KW-0479">Metal-binding</keyword>
<dbReference type="RefSeq" id="WP_026111694.1">
    <property type="nucleotide sequence ID" value="NZ_JAGGMQ010000001.1"/>
</dbReference>
<organism evidence="3 4">
    <name type="scientific">Winslowiella toletana</name>
    <dbReference type="NCBI Taxonomy" id="92490"/>
    <lineage>
        <taxon>Bacteria</taxon>
        <taxon>Pseudomonadati</taxon>
        <taxon>Pseudomonadota</taxon>
        <taxon>Gammaproteobacteria</taxon>
        <taxon>Enterobacterales</taxon>
        <taxon>Erwiniaceae</taxon>
        <taxon>Winslowiella</taxon>
    </lineage>
</organism>
<dbReference type="CDD" id="cd07518">
    <property type="entry name" value="HAD_YbiV-Like"/>
    <property type="match status" value="1"/>
</dbReference>
<evidence type="ECO:0000256" key="1">
    <source>
        <dbReference type="ARBA" id="ARBA00022723"/>
    </source>
</evidence>
<dbReference type="SUPFAM" id="SSF56784">
    <property type="entry name" value="HAD-like"/>
    <property type="match status" value="1"/>
</dbReference>
<evidence type="ECO:0000256" key="2">
    <source>
        <dbReference type="ARBA" id="ARBA00022801"/>
    </source>
</evidence>
<dbReference type="InterPro" id="IPR000150">
    <property type="entry name" value="Cof"/>
</dbReference>
<name>A0ABS4P6J1_9GAMM</name>
<dbReference type="Pfam" id="PF08282">
    <property type="entry name" value="Hydrolase_3"/>
    <property type="match status" value="1"/>
</dbReference>
<gene>
    <name evidence="3" type="ORF">J2125_001402</name>
</gene>
<dbReference type="NCBIfam" id="TIGR01484">
    <property type="entry name" value="HAD-SF-IIB"/>
    <property type="match status" value="1"/>
</dbReference>
<dbReference type="InterPro" id="IPR006379">
    <property type="entry name" value="HAD-SF_hydro_IIB"/>
</dbReference>
<dbReference type="InterPro" id="IPR036412">
    <property type="entry name" value="HAD-like_sf"/>
</dbReference>
<dbReference type="PROSITE" id="PS01229">
    <property type="entry name" value="COF_2"/>
    <property type="match status" value="1"/>
</dbReference>
<dbReference type="SFLD" id="SFLDG01140">
    <property type="entry name" value="C2.B:_Phosphomannomutase_and_P"/>
    <property type="match status" value="1"/>
</dbReference>
<dbReference type="Gene3D" id="3.30.1240.10">
    <property type="match status" value="1"/>
</dbReference>
<dbReference type="SFLD" id="SFLDS00003">
    <property type="entry name" value="Haloacid_Dehalogenase"/>
    <property type="match status" value="1"/>
</dbReference>
<dbReference type="PANTHER" id="PTHR10000:SF53">
    <property type="entry name" value="5-AMINO-6-(5-PHOSPHO-D-RIBITYLAMINO)URACIL PHOSPHATASE YBJI-RELATED"/>
    <property type="match status" value="1"/>
</dbReference>
<dbReference type="EMBL" id="JAGGMQ010000001">
    <property type="protein sequence ID" value="MBP2168210.1"/>
    <property type="molecule type" value="Genomic_DNA"/>
</dbReference>
<comment type="caution">
    <text evidence="3">The sequence shown here is derived from an EMBL/GenBank/DDBJ whole genome shotgun (WGS) entry which is preliminary data.</text>
</comment>
<dbReference type="SFLD" id="SFLDG01144">
    <property type="entry name" value="C2.B.4:_PGP_Like"/>
    <property type="match status" value="1"/>
</dbReference>
<keyword evidence="2" id="KW-0378">Hydrolase</keyword>